<dbReference type="Proteomes" id="UP001059836">
    <property type="component" value="Chromosome"/>
</dbReference>
<proteinExistence type="predicted"/>
<dbReference type="Pfam" id="PF12680">
    <property type="entry name" value="SnoaL_2"/>
    <property type="match status" value="1"/>
</dbReference>
<name>A0ABX6IEF6_9ACTN</name>
<evidence type="ECO:0000259" key="1">
    <source>
        <dbReference type="Pfam" id="PF12680"/>
    </source>
</evidence>
<protein>
    <submittedName>
        <fullName evidence="2">Nuclear transport factor 2 family protein</fullName>
    </submittedName>
</protein>
<feature type="domain" description="SnoaL-like" evidence="1">
    <location>
        <begin position="11"/>
        <end position="110"/>
    </location>
</feature>
<organism evidence="2 3">
    <name type="scientific">Gordonia pseudamarae</name>
    <dbReference type="NCBI Taxonomy" id="2831662"/>
    <lineage>
        <taxon>Bacteria</taxon>
        <taxon>Bacillati</taxon>
        <taxon>Actinomycetota</taxon>
        <taxon>Actinomycetes</taxon>
        <taxon>Mycobacteriales</taxon>
        <taxon>Gordoniaceae</taxon>
        <taxon>Gordonia</taxon>
    </lineage>
</organism>
<evidence type="ECO:0000313" key="3">
    <source>
        <dbReference type="Proteomes" id="UP001059836"/>
    </source>
</evidence>
<accession>A0ABX6IEF6</accession>
<reference evidence="2" key="1">
    <citation type="journal article" date="2021" name="Nat. Microbiol.">
        <title>Cocultivation of an ultrasmall environmental parasitic bacterium with lytic ability against bacteria associated with wastewater foams.</title>
        <authorList>
            <person name="Batinovic S."/>
            <person name="Rose J.J.A."/>
            <person name="Ratcliffe J."/>
            <person name="Seviour R.J."/>
            <person name="Petrovski S."/>
        </authorList>
    </citation>
    <scope>NUCLEOTIDE SEQUENCE</scope>
    <source>
        <strain evidence="2">CON9</strain>
    </source>
</reference>
<gene>
    <name evidence="2" type="ORF">GII31_04365</name>
</gene>
<dbReference type="Gene3D" id="3.10.450.50">
    <property type="match status" value="1"/>
</dbReference>
<dbReference type="InterPro" id="IPR037401">
    <property type="entry name" value="SnoaL-like"/>
</dbReference>
<dbReference type="SUPFAM" id="SSF54427">
    <property type="entry name" value="NTF2-like"/>
    <property type="match status" value="1"/>
</dbReference>
<dbReference type="RefSeq" id="WP_213247139.1">
    <property type="nucleotide sequence ID" value="NZ_CP045806.1"/>
</dbReference>
<evidence type="ECO:0000313" key="2">
    <source>
        <dbReference type="EMBL" id="QHN34248.1"/>
    </source>
</evidence>
<sequence length="131" mass="14124">MTQQNADALTKAFAAADTGDASLLVSLYADDMTWAGFTVDGTVRLYTKGEFLEAFGVLAKLDESRNEVIGCAVVGDEIVTANVRIYRRLGGVELDTTMVMVHRFIDGQVTFGNDMVPSSFEQFWAAAGITG</sequence>
<dbReference type="InterPro" id="IPR032710">
    <property type="entry name" value="NTF2-like_dom_sf"/>
</dbReference>
<keyword evidence="3" id="KW-1185">Reference proteome</keyword>
<dbReference type="EMBL" id="CP045809">
    <property type="protein sequence ID" value="QHN34248.1"/>
    <property type="molecule type" value="Genomic_DNA"/>
</dbReference>